<dbReference type="InterPro" id="IPR039537">
    <property type="entry name" value="Retrotran_Ty1/copia-like"/>
</dbReference>
<feature type="region of interest" description="Disordered" evidence="3">
    <location>
        <begin position="138"/>
        <end position="242"/>
    </location>
</feature>
<evidence type="ECO:0000259" key="5">
    <source>
        <dbReference type="Pfam" id="PF25597"/>
    </source>
</evidence>
<dbReference type="Proteomes" id="UP000054558">
    <property type="component" value="Unassembled WGS sequence"/>
</dbReference>
<evidence type="ECO:0000259" key="4">
    <source>
        <dbReference type="Pfam" id="PF07727"/>
    </source>
</evidence>
<evidence type="ECO:0000313" key="7">
    <source>
        <dbReference type="Proteomes" id="UP000054558"/>
    </source>
</evidence>
<feature type="compositionally biased region" description="Acidic residues" evidence="3">
    <location>
        <begin position="178"/>
        <end position="193"/>
    </location>
</feature>
<feature type="compositionally biased region" description="Basic and acidic residues" evidence="3">
    <location>
        <begin position="41"/>
        <end position="50"/>
    </location>
</feature>
<sequence>MKGKSDVTAESVFARLELQSGKKVKGVQTDRGGEYVNEGMTAREERDGAPHHGGALSRTKRFGGAGKSNLSHLRVFGARAYIHVPKGNRKKLEPVSERGVFLGYKLNSKSFRVLRERDGRILTSRDVIVDERGPSVIVELGSDPGKEEGGARGHPSRVSTPTRIGADTQPGVGATPTEEADTVSEDPVEEDGAQEQTARRYLARGCPRVVPSESSGGNGGASQRVGEHPEPQTYQEAVGEEESELWRNSMDEEMRSLLEKGTWELVGKPEGVKPVPMKWVYTIERNALGNVERYKPRLVAKGYLQKQGIDFEEVYGPVSKHSTS</sequence>
<keyword evidence="1" id="KW-0479">Metal-binding</keyword>
<protein>
    <submittedName>
        <fullName evidence="6">Uncharacterized protein</fullName>
    </submittedName>
</protein>
<dbReference type="InterPro" id="IPR057670">
    <property type="entry name" value="SH3_retrovirus"/>
</dbReference>
<evidence type="ECO:0000256" key="2">
    <source>
        <dbReference type="ARBA" id="ARBA00022801"/>
    </source>
</evidence>
<evidence type="ECO:0000256" key="1">
    <source>
        <dbReference type="ARBA" id="ARBA00022723"/>
    </source>
</evidence>
<dbReference type="PANTHER" id="PTHR42648:SF28">
    <property type="entry name" value="TRANSPOSON-ENCODED PROTEIN WITH RIBONUCLEASE H-LIKE AND RETROVIRUS ZINC FINGER-LIKE DOMAINS"/>
    <property type="match status" value="1"/>
</dbReference>
<evidence type="ECO:0000256" key="3">
    <source>
        <dbReference type="SAM" id="MobiDB-lite"/>
    </source>
</evidence>
<dbReference type="InterPro" id="IPR013103">
    <property type="entry name" value="RVT_2"/>
</dbReference>
<proteinExistence type="predicted"/>
<dbReference type="PANTHER" id="PTHR42648">
    <property type="entry name" value="TRANSPOSASE, PUTATIVE-RELATED"/>
    <property type="match status" value="1"/>
</dbReference>
<name>A0A1Y1IMF4_KLENI</name>
<feature type="domain" description="Reverse transcriptase Ty1/copia-type" evidence="4">
    <location>
        <begin position="262"/>
        <end position="321"/>
    </location>
</feature>
<keyword evidence="2" id="KW-0378">Hydrolase</keyword>
<gene>
    <name evidence="6" type="ORF">KFL_007630030</name>
</gene>
<dbReference type="EMBL" id="DF237712">
    <property type="protein sequence ID" value="GAQ91312.1"/>
    <property type="molecule type" value="Genomic_DNA"/>
</dbReference>
<dbReference type="Pfam" id="PF25597">
    <property type="entry name" value="SH3_retrovirus"/>
    <property type="match status" value="1"/>
</dbReference>
<dbReference type="AlphaFoldDB" id="A0A1Y1IMF4"/>
<dbReference type="GO" id="GO:0016787">
    <property type="term" value="F:hydrolase activity"/>
    <property type="evidence" value="ECO:0007669"/>
    <property type="project" value="UniProtKB-KW"/>
</dbReference>
<dbReference type="GO" id="GO:0046872">
    <property type="term" value="F:metal ion binding"/>
    <property type="evidence" value="ECO:0007669"/>
    <property type="project" value="UniProtKB-KW"/>
</dbReference>
<feature type="region of interest" description="Disordered" evidence="3">
    <location>
        <begin position="23"/>
        <end position="65"/>
    </location>
</feature>
<dbReference type="STRING" id="105231.A0A1Y1IMF4"/>
<feature type="domain" description="Retroviral polymerase SH3-like" evidence="5">
    <location>
        <begin position="79"/>
        <end position="132"/>
    </location>
</feature>
<dbReference type="OMA" id="FRIKCEP"/>
<dbReference type="Pfam" id="PF07727">
    <property type="entry name" value="RVT_2"/>
    <property type="match status" value="1"/>
</dbReference>
<reference evidence="6 7" key="1">
    <citation type="journal article" date="2014" name="Nat. Commun.">
        <title>Klebsormidium flaccidum genome reveals primary factors for plant terrestrial adaptation.</title>
        <authorList>
            <person name="Hori K."/>
            <person name="Maruyama F."/>
            <person name="Fujisawa T."/>
            <person name="Togashi T."/>
            <person name="Yamamoto N."/>
            <person name="Seo M."/>
            <person name="Sato S."/>
            <person name="Yamada T."/>
            <person name="Mori H."/>
            <person name="Tajima N."/>
            <person name="Moriyama T."/>
            <person name="Ikeuchi M."/>
            <person name="Watanabe M."/>
            <person name="Wada H."/>
            <person name="Kobayashi K."/>
            <person name="Saito M."/>
            <person name="Masuda T."/>
            <person name="Sasaki-Sekimoto Y."/>
            <person name="Mashiguchi K."/>
            <person name="Awai K."/>
            <person name="Shimojima M."/>
            <person name="Masuda S."/>
            <person name="Iwai M."/>
            <person name="Nobusawa T."/>
            <person name="Narise T."/>
            <person name="Kondo S."/>
            <person name="Saito H."/>
            <person name="Sato R."/>
            <person name="Murakawa M."/>
            <person name="Ihara Y."/>
            <person name="Oshima-Yamada Y."/>
            <person name="Ohtaka K."/>
            <person name="Satoh M."/>
            <person name="Sonobe K."/>
            <person name="Ishii M."/>
            <person name="Ohtani R."/>
            <person name="Kanamori-Sato M."/>
            <person name="Honoki R."/>
            <person name="Miyazaki D."/>
            <person name="Mochizuki H."/>
            <person name="Umetsu J."/>
            <person name="Higashi K."/>
            <person name="Shibata D."/>
            <person name="Kamiya Y."/>
            <person name="Sato N."/>
            <person name="Nakamura Y."/>
            <person name="Tabata S."/>
            <person name="Ida S."/>
            <person name="Kurokawa K."/>
            <person name="Ohta H."/>
        </authorList>
    </citation>
    <scope>NUCLEOTIDE SEQUENCE [LARGE SCALE GENOMIC DNA]</scope>
    <source>
        <strain evidence="6 7">NIES-2285</strain>
    </source>
</reference>
<organism evidence="6 7">
    <name type="scientific">Klebsormidium nitens</name>
    <name type="common">Green alga</name>
    <name type="synonym">Ulothrix nitens</name>
    <dbReference type="NCBI Taxonomy" id="105231"/>
    <lineage>
        <taxon>Eukaryota</taxon>
        <taxon>Viridiplantae</taxon>
        <taxon>Streptophyta</taxon>
        <taxon>Klebsormidiophyceae</taxon>
        <taxon>Klebsormidiales</taxon>
        <taxon>Klebsormidiaceae</taxon>
        <taxon>Klebsormidium</taxon>
    </lineage>
</organism>
<evidence type="ECO:0000313" key="6">
    <source>
        <dbReference type="EMBL" id="GAQ91312.1"/>
    </source>
</evidence>
<accession>A0A1Y1IMF4</accession>
<dbReference type="OrthoDB" id="411615at2759"/>
<keyword evidence="7" id="KW-1185">Reference proteome</keyword>